<keyword evidence="6 8" id="KW-0472">Membrane</keyword>
<dbReference type="Pfam" id="PF00893">
    <property type="entry name" value="Multi_Drug_Res"/>
    <property type="match status" value="1"/>
</dbReference>
<comment type="subcellular location">
    <subcellularLocation>
        <location evidence="1 7">Cell membrane</location>
        <topology evidence="1 7">Multi-pass membrane protein</topology>
    </subcellularLocation>
</comment>
<feature type="transmembrane region" description="Helical" evidence="8">
    <location>
        <begin position="35"/>
        <end position="53"/>
    </location>
</feature>
<reference evidence="9 10" key="1">
    <citation type="submission" date="2021-03" db="EMBL/GenBank/DDBJ databases">
        <title>The first data on the complete genome of the tetrodotoxin-producing bacterium.</title>
        <authorList>
            <person name="Melnikova D.I."/>
            <person name="Nijland R."/>
            <person name="Magarlamov T.Y."/>
        </authorList>
    </citation>
    <scope>NUCLEOTIDE SEQUENCE [LARGE SCALE GENOMIC DNA]</scope>
    <source>
        <strain evidence="9 10">1839</strain>
    </source>
</reference>
<feature type="transmembrane region" description="Helical" evidence="8">
    <location>
        <begin position="60"/>
        <end position="81"/>
    </location>
</feature>
<comment type="similarity">
    <text evidence="7">Belongs to the drug/metabolite transporter (DMT) superfamily. Small multidrug resistance (SMR) (TC 2.A.7.1) family.</text>
</comment>
<dbReference type="PANTHER" id="PTHR30561">
    <property type="entry name" value="SMR FAMILY PROTON-DEPENDENT DRUG EFFLUX TRANSPORTER SUGE"/>
    <property type="match status" value="1"/>
</dbReference>
<dbReference type="InterPro" id="IPR037185">
    <property type="entry name" value="EmrE-like"/>
</dbReference>
<evidence type="ECO:0000256" key="2">
    <source>
        <dbReference type="ARBA" id="ARBA00022448"/>
    </source>
</evidence>
<protein>
    <submittedName>
        <fullName evidence="9">Multidrug efflux SMR transporter</fullName>
    </submittedName>
</protein>
<name>A0ABX8FHQ7_9BACI</name>
<organism evidence="9 10">
    <name type="scientific">Cytobacillus gottheilii</name>
    <dbReference type="NCBI Taxonomy" id="859144"/>
    <lineage>
        <taxon>Bacteria</taxon>
        <taxon>Bacillati</taxon>
        <taxon>Bacillota</taxon>
        <taxon>Bacilli</taxon>
        <taxon>Bacillales</taxon>
        <taxon>Bacillaceae</taxon>
        <taxon>Cytobacillus</taxon>
    </lineage>
</organism>
<evidence type="ECO:0000256" key="8">
    <source>
        <dbReference type="SAM" id="Phobius"/>
    </source>
</evidence>
<feature type="transmembrane region" description="Helical" evidence="8">
    <location>
        <begin position="87"/>
        <end position="105"/>
    </location>
</feature>
<dbReference type="SUPFAM" id="SSF103481">
    <property type="entry name" value="Multidrug resistance efflux transporter EmrE"/>
    <property type="match status" value="1"/>
</dbReference>
<accession>A0ABX8FHQ7</accession>
<evidence type="ECO:0000256" key="1">
    <source>
        <dbReference type="ARBA" id="ARBA00004651"/>
    </source>
</evidence>
<keyword evidence="4 7" id="KW-0812">Transmembrane</keyword>
<evidence type="ECO:0000313" key="10">
    <source>
        <dbReference type="Proteomes" id="UP000679247"/>
    </source>
</evidence>
<dbReference type="Proteomes" id="UP000679247">
    <property type="component" value="Chromosome"/>
</dbReference>
<dbReference type="PANTHER" id="PTHR30561:SF1">
    <property type="entry name" value="MULTIDRUG TRANSPORTER EMRE"/>
    <property type="match status" value="1"/>
</dbReference>
<evidence type="ECO:0000313" key="9">
    <source>
        <dbReference type="EMBL" id="QVY63564.1"/>
    </source>
</evidence>
<evidence type="ECO:0000256" key="3">
    <source>
        <dbReference type="ARBA" id="ARBA00022475"/>
    </source>
</evidence>
<dbReference type="InterPro" id="IPR000390">
    <property type="entry name" value="Small_drug/metabolite_transptr"/>
</dbReference>
<proteinExistence type="inferred from homology"/>
<evidence type="ECO:0000256" key="5">
    <source>
        <dbReference type="ARBA" id="ARBA00022989"/>
    </source>
</evidence>
<keyword evidence="2" id="KW-0813">Transport</keyword>
<evidence type="ECO:0000256" key="4">
    <source>
        <dbReference type="ARBA" id="ARBA00022692"/>
    </source>
</evidence>
<keyword evidence="5 8" id="KW-1133">Transmembrane helix</keyword>
<dbReference type="EMBL" id="CP071709">
    <property type="protein sequence ID" value="QVY63564.1"/>
    <property type="molecule type" value="Genomic_DNA"/>
</dbReference>
<gene>
    <name evidence="9" type="ORF">J1899_11165</name>
</gene>
<dbReference type="InterPro" id="IPR045324">
    <property type="entry name" value="Small_multidrug_res"/>
</dbReference>
<sequence length="107" mass="11269">MILGAYLLLLAAIVSEVFGSSMLKLSEGLKRIGPVAGVIGGYGIAFYLLSLTLQSLPLGLVYATWSGLGTILTVLIGVLFFKDRLNKKAIMGIVLLVAGLVLMNVSK</sequence>
<evidence type="ECO:0000256" key="7">
    <source>
        <dbReference type="RuleBase" id="RU003942"/>
    </source>
</evidence>
<keyword evidence="3" id="KW-1003">Cell membrane</keyword>
<evidence type="ECO:0000256" key="6">
    <source>
        <dbReference type="ARBA" id="ARBA00023136"/>
    </source>
</evidence>
<dbReference type="Gene3D" id="1.10.3730.20">
    <property type="match status" value="1"/>
</dbReference>
<keyword evidence="10" id="KW-1185">Reference proteome</keyword>